<dbReference type="AlphaFoldDB" id="C7JDX8"/>
<accession>C7JDX8</accession>
<proteinExistence type="predicted"/>
<reference evidence="1 2" key="1">
    <citation type="journal article" date="2009" name="Nucleic Acids Res.">
        <title>Whole-genome analyses reveal genetic instability of Acetobacter pasteurianus.</title>
        <authorList>
            <person name="Azuma Y."/>
            <person name="Hosoyama A."/>
            <person name="Matsutani M."/>
            <person name="Furuya N."/>
            <person name="Horikawa H."/>
            <person name="Harada T."/>
            <person name="Hirakawa H."/>
            <person name="Kuhara S."/>
            <person name="Matsushita K."/>
            <person name="Fujita N."/>
            <person name="Shirai M."/>
        </authorList>
    </citation>
    <scope>NUCLEOTIDE SEQUENCE [LARGE SCALE GENOMIC DNA]</scope>
    <source>
        <strain evidence="2">NBRC 105184 / IFO 3283-01</strain>
    </source>
</reference>
<dbReference type="EMBL" id="AP011121">
    <property type="protein sequence ID" value="BAH98772.1"/>
    <property type="molecule type" value="Genomic_DNA"/>
</dbReference>
<dbReference type="KEGG" id="apt:APA01_06220"/>
<name>C7JDX8_ACEP3</name>
<organism evidence="1 2">
    <name type="scientific">Acetobacter pasteurianus (strain NBRC 105184 / IFO 3283-01)</name>
    <dbReference type="NCBI Taxonomy" id="634452"/>
    <lineage>
        <taxon>Bacteria</taxon>
        <taxon>Pseudomonadati</taxon>
        <taxon>Pseudomonadota</taxon>
        <taxon>Alphaproteobacteria</taxon>
        <taxon>Acetobacterales</taxon>
        <taxon>Acetobacteraceae</taxon>
        <taxon>Acetobacter</taxon>
    </lineage>
</organism>
<evidence type="ECO:0000313" key="2">
    <source>
        <dbReference type="Proteomes" id="UP000000948"/>
    </source>
</evidence>
<evidence type="ECO:0000313" key="1">
    <source>
        <dbReference type="EMBL" id="BAH98772.1"/>
    </source>
</evidence>
<gene>
    <name evidence="1" type="ordered locus">APA01_06220</name>
</gene>
<protein>
    <submittedName>
        <fullName evidence="1">Uncharacterized protein</fullName>
    </submittedName>
</protein>
<sequence>MLCVRHKKGRGGKTTSGLFVFRSFTPQQAGSTAPVTQCPFLPGYY</sequence>
<dbReference type="HOGENOM" id="CLU_3194770_0_0_5"/>
<dbReference type="Proteomes" id="UP000000948">
    <property type="component" value="Chromosome"/>
</dbReference>